<dbReference type="Proteomes" id="UP001220662">
    <property type="component" value="Unassembled WGS sequence"/>
</dbReference>
<protein>
    <recommendedName>
        <fullName evidence="3">Pectate lyase superfamily protein</fullName>
    </recommendedName>
</protein>
<organism evidence="1 2">
    <name type="scientific">Pseudomonas citronellolis</name>
    <dbReference type="NCBI Taxonomy" id="53408"/>
    <lineage>
        <taxon>Bacteria</taxon>
        <taxon>Pseudomonadati</taxon>
        <taxon>Pseudomonadota</taxon>
        <taxon>Gammaproteobacteria</taxon>
        <taxon>Pseudomonadales</taxon>
        <taxon>Pseudomonadaceae</taxon>
        <taxon>Pseudomonas</taxon>
    </lineage>
</organism>
<dbReference type="AlphaFoldDB" id="A0AAW6P7S5"/>
<name>A0AAW6P7S5_9PSED</name>
<reference evidence="1" key="1">
    <citation type="submission" date="2023-03" db="EMBL/GenBank/DDBJ databases">
        <title>Draft assemblies of triclosan tolerant bacteria isolated from returned activated sludge.</title>
        <authorList>
            <person name="Van Hamelsveld S."/>
        </authorList>
    </citation>
    <scope>NUCLEOTIDE SEQUENCE</scope>
    <source>
        <strain evidence="1">GW210015_S63</strain>
    </source>
</reference>
<evidence type="ECO:0008006" key="3">
    <source>
        <dbReference type="Google" id="ProtNLM"/>
    </source>
</evidence>
<evidence type="ECO:0000313" key="2">
    <source>
        <dbReference type="Proteomes" id="UP001220662"/>
    </source>
</evidence>
<dbReference type="RefSeq" id="WP_276214686.1">
    <property type="nucleotide sequence ID" value="NZ_JARJLR010000233.1"/>
</dbReference>
<sequence>MAYTPFNTGNPIGTWGSVDPRDLVDNAAIIDRWVNDRTITQWRDRFGVQRLTWNGMEVSFQQAQDDRQDAFDAEQAEHQADFDAAQAQRESDFNAFLLSSGYQFIGDYDTDGPLTITQVNQIFSKDGEFWRAGAALMLPYTTVNDWATDEANFVSVGDAALRQELAEDDGANKVGWSRHSLSSAVVNVHQALDAQPVSAWEFAGLIADKPTADPATWDWSPAIQAALDSGAPVVTVPSCRVASQLLINDGQTIYLDGDILVDWYAPLGPTARVRDVMQASLFANKRGLATALAFIGDGTFSAAINASGKFLPNQNHNATDNGERGIKIIQRVGRIYSNRARYTPDTGPYAAVVLCITEQCDIQLSRVENMGAGMFAYHALSNRVMLNGKNIGTDYRGTTPTTDLLAGSYGCVYLGKALNWDNEIHAIGQNCNDVLTLDGICRGNELISASWEDSTDPGARNNRVLELSDNCRGNDGRVTACGGGRYEHVVMQDDCSSNAITLLSQDSAGRCVTIKRNCFSNSVVVNARNWATEATSVGAVELVQSNSRPGCGGNAFDLQLFHPTGGRKAIVELLTDSNLPHLNNDYRVKLGYGSGAVTYTFTSPDGMLQNGSLLEGAATESVSIMGQSSAMAAASTYLIAPLGQSGLTSIRPAWDCQVRGLRVSGNGTFTAGSIQVFIEVFRGGIWVSLDEIAMTPTGQDALREYRDRFACYCNVPLESLRVRAVTSADFVGTGFTLLYALSLSRTL</sequence>
<gene>
    <name evidence="1" type="ORF">P3W55_13495</name>
</gene>
<dbReference type="EMBL" id="JARJLR010000233">
    <property type="protein sequence ID" value="MDF3842725.1"/>
    <property type="molecule type" value="Genomic_DNA"/>
</dbReference>
<evidence type="ECO:0000313" key="1">
    <source>
        <dbReference type="EMBL" id="MDF3842725.1"/>
    </source>
</evidence>
<proteinExistence type="predicted"/>
<accession>A0AAW6P7S5</accession>
<comment type="caution">
    <text evidence="1">The sequence shown here is derived from an EMBL/GenBank/DDBJ whole genome shotgun (WGS) entry which is preliminary data.</text>
</comment>